<comment type="similarity">
    <text evidence="2 9">Belongs to the UQCRB/QCR7 family.</text>
</comment>
<dbReference type="Proteomes" id="UP000094565">
    <property type="component" value="Chromosome 1"/>
</dbReference>
<name>A0A1B2J7W0_PICPA</name>
<accession>A0A1B2J7W0</accession>
<dbReference type="AlphaFoldDB" id="A0A1B2J7W0"/>
<evidence type="ECO:0000256" key="5">
    <source>
        <dbReference type="ARBA" id="ARBA00022792"/>
    </source>
</evidence>
<dbReference type="Pfam" id="PF02271">
    <property type="entry name" value="UCR_14kD"/>
    <property type="match status" value="1"/>
</dbReference>
<gene>
    <name evidence="10" type="primary">QCR7</name>
    <name evidence="10" type="ORF">ATY40_BA7501214</name>
</gene>
<dbReference type="EMBL" id="CP014584">
    <property type="protein sequence ID" value="ANZ74084.1"/>
    <property type="molecule type" value="Genomic_DNA"/>
</dbReference>
<organism evidence="10 11">
    <name type="scientific">Komagataella pastoris</name>
    <name type="common">Yeast</name>
    <name type="synonym">Pichia pastoris</name>
    <dbReference type="NCBI Taxonomy" id="4922"/>
    <lineage>
        <taxon>Eukaryota</taxon>
        <taxon>Fungi</taxon>
        <taxon>Dikarya</taxon>
        <taxon>Ascomycota</taxon>
        <taxon>Saccharomycotina</taxon>
        <taxon>Pichiomycetes</taxon>
        <taxon>Pichiales</taxon>
        <taxon>Pichiaceae</taxon>
        <taxon>Komagataella</taxon>
    </lineage>
</organism>
<dbReference type="InterPro" id="IPR036544">
    <property type="entry name" value="QCR7_sf"/>
</dbReference>
<evidence type="ECO:0000256" key="1">
    <source>
        <dbReference type="ARBA" id="ARBA00004443"/>
    </source>
</evidence>
<keyword evidence="7 9" id="KW-0496">Mitochondrion</keyword>
<evidence type="ECO:0000256" key="3">
    <source>
        <dbReference type="ARBA" id="ARBA00022448"/>
    </source>
</evidence>
<evidence type="ECO:0000256" key="9">
    <source>
        <dbReference type="PIRNR" id="PIRNR000022"/>
    </source>
</evidence>
<dbReference type="PIRSF" id="PIRSF000022">
    <property type="entry name" value="Bc1_14K"/>
    <property type="match status" value="1"/>
</dbReference>
<proteinExistence type="inferred from homology"/>
<sequence length="127" mass="14240">MATLTSVVKSCDYILKTPILRKVFLPAAKAFGWASGHREVGLRVDDLLIEETPVMQKAISRLPSEEIYARNFRILTAHQLTLSASLLPKNKFLKAEDDIPYLTPYILEAEAEAAEKAELDNIQLVKN</sequence>
<evidence type="ECO:0000256" key="8">
    <source>
        <dbReference type="ARBA" id="ARBA00023136"/>
    </source>
</evidence>
<keyword evidence="8 9" id="KW-0472">Membrane</keyword>
<keyword evidence="11" id="KW-1185">Reference proteome</keyword>
<dbReference type="GO" id="GO:0006122">
    <property type="term" value="P:mitochondrial electron transport, ubiquinol to cytochrome c"/>
    <property type="evidence" value="ECO:0007669"/>
    <property type="project" value="InterPro"/>
</dbReference>
<dbReference type="Gene3D" id="1.10.1090.10">
    <property type="entry name" value="Cytochrome b-c1 complex subunit 7"/>
    <property type="match status" value="1"/>
</dbReference>
<evidence type="ECO:0000256" key="4">
    <source>
        <dbReference type="ARBA" id="ARBA00022660"/>
    </source>
</evidence>
<dbReference type="OrthoDB" id="425749at2759"/>
<dbReference type="PANTHER" id="PTHR12022:SF0">
    <property type="entry name" value="CYTOCHROME B-C1 COMPLEX SUBUNIT 7"/>
    <property type="match status" value="1"/>
</dbReference>
<dbReference type="SUPFAM" id="SSF81524">
    <property type="entry name" value="14 kDa protein of cytochrome bc1 complex (Ubiquinol-cytochrome c reductase)"/>
    <property type="match status" value="1"/>
</dbReference>
<dbReference type="PANTHER" id="PTHR12022">
    <property type="entry name" value="UBIQUINOL-CYTOCHROME C REDUCTASE COMPLEX 14 KD PROTEIN"/>
    <property type="match status" value="1"/>
</dbReference>
<reference evidence="10 11" key="1">
    <citation type="submission" date="2016-02" db="EMBL/GenBank/DDBJ databases">
        <title>Comparative genomic and transcriptomic foundation for Pichia pastoris.</title>
        <authorList>
            <person name="Love K.R."/>
            <person name="Shah K.A."/>
            <person name="Whittaker C.A."/>
            <person name="Wu J."/>
            <person name="Bartlett M.C."/>
            <person name="Ma D."/>
            <person name="Leeson R.L."/>
            <person name="Priest M."/>
            <person name="Young S.K."/>
            <person name="Love J.C."/>
        </authorList>
    </citation>
    <scope>NUCLEOTIDE SEQUENCE [LARGE SCALE GENOMIC DNA]</scope>
    <source>
        <strain evidence="10 11">ATCC 28485</strain>
    </source>
</reference>
<evidence type="ECO:0000256" key="7">
    <source>
        <dbReference type="ARBA" id="ARBA00023128"/>
    </source>
</evidence>
<evidence type="ECO:0000256" key="6">
    <source>
        <dbReference type="ARBA" id="ARBA00022982"/>
    </source>
</evidence>
<dbReference type="FunFam" id="1.10.1090.10:FF:000001">
    <property type="entry name" value="Cytochrome b-c1 complex subunit 7"/>
    <property type="match status" value="1"/>
</dbReference>
<comment type="subcellular location">
    <subcellularLocation>
        <location evidence="1">Mitochondrion inner membrane</location>
        <topology evidence="1">Peripheral membrane protein</topology>
        <orientation evidence="1">Matrix side</orientation>
    </subcellularLocation>
</comment>
<keyword evidence="4 9" id="KW-0679">Respiratory chain</keyword>
<keyword evidence="6 9" id="KW-0249">Electron transport</keyword>
<evidence type="ECO:0000313" key="10">
    <source>
        <dbReference type="EMBL" id="ANZ74084.1"/>
    </source>
</evidence>
<evidence type="ECO:0000313" key="11">
    <source>
        <dbReference type="Proteomes" id="UP000094565"/>
    </source>
</evidence>
<dbReference type="GO" id="GO:0045275">
    <property type="term" value="C:respiratory chain complex III"/>
    <property type="evidence" value="ECO:0007669"/>
    <property type="project" value="InterPro"/>
</dbReference>
<keyword evidence="5 9" id="KW-0999">Mitochondrion inner membrane</keyword>
<dbReference type="GO" id="GO:0005743">
    <property type="term" value="C:mitochondrial inner membrane"/>
    <property type="evidence" value="ECO:0007669"/>
    <property type="project" value="UniProtKB-SubCell"/>
</dbReference>
<evidence type="ECO:0000256" key="2">
    <source>
        <dbReference type="ARBA" id="ARBA00008554"/>
    </source>
</evidence>
<dbReference type="InterPro" id="IPR003197">
    <property type="entry name" value="QCR7"/>
</dbReference>
<comment type="function">
    <text evidence="9">Component of the ubiquinol-cytochrome c oxidoreductase, a multisubunit transmembrane complex that is part of the mitochondrial electron transport chain which drives oxidative phosphorylation.</text>
</comment>
<keyword evidence="3 9" id="KW-0813">Transport</keyword>
<protein>
    <recommendedName>
        <fullName evidence="9">Cytochrome b-c1 complex subunit 7</fullName>
    </recommendedName>
</protein>